<dbReference type="PRINTS" id="PR00344">
    <property type="entry name" value="BCTRLSENSOR"/>
</dbReference>
<keyword evidence="11" id="KW-1185">Reference proteome</keyword>
<dbReference type="InterPro" id="IPR003594">
    <property type="entry name" value="HATPase_dom"/>
</dbReference>
<dbReference type="SUPFAM" id="SSF55874">
    <property type="entry name" value="ATPase domain of HSP90 chaperone/DNA topoisomerase II/histidine kinase"/>
    <property type="match status" value="1"/>
</dbReference>
<name>A0A1V3U3B0_ELIME</name>
<dbReference type="SMART" id="SM00387">
    <property type="entry name" value="HATPase_c"/>
    <property type="match status" value="1"/>
</dbReference>
<accession>A0A1V3U3B0</accession>
<evidence type="ECO:0000256" key="2">
    <source>
        <dbReference type="ARBA" id="ARBA00012438"/>
    </source>
</evidence>
<feature type="transmembrane region" description="Helical" evidence="8">
    <location>
        <begin position="33"/>
        <end position="50"/>
    </location>
</feature>
<keyword evidence="6" id="KW-0067">ATP-binding</keyword>
<comment type="caution">
    <text evidence="10">The sequence shown here is derived from an EMBL/GenBank/DDBJ whole genome shotgun (WGS) entry which is preliminary data.</text>
</comment>
<dbReference type="eggNOG" id="COG5000">
    <property type="taxonomic scope" value="Bacteria"/>
</dbReference>
<sequence length="439" mass="51256">MKIQFYISQIAFLVLSLICGVLAYDFFESKKWITALLFLCISIAMIILNLRNSQRAEKEAEQIMEAILQKDFSLFPEKNQRNRLKQQAVKLYYEEKENNTDILSFKVLYENILNQLDIGIMILKEAGNDWEVFYANPKFIDSLKVPKYNIWSFYQEKIPDFYKLVENTGYRESQDFMEVSINQERFQTYSIRTTRLETPREDFCIISMESVQKIIERKEKMAWNNLMKVLSHELLNTLTPVNSLIRNMEYITDQESISQEDQEEIKESLRIVNNKSEQLLSFINSYRQVAELPKPKIQKVSIKPVIEKVLQLMESELQNKNITLVTNIKNYQILADEKMLERSLVNLLTNALHAVDGISDGKIKIQTEQQNTRTIIQIEDNGTGINDQISDKIFLPFFTTRSSGSGIGLTLTKSIMEAHNGYITFRKLQQGSSFELWFT</sequence>
<evidence type="ECO:0000256" key="6">
    <source>
        <dbReference type="ARBA" id="ARBA00022840"/>
    </source>
</evidence>
<dbReference type="EC" id="2.7.13.3" evidence="2"/>
<dbReference type="AlphaFoldDB" id="A0A1V3U3B0"/>
<dbReference type="PROSITE" id="PS50109">
    <property type="entry name" value="HIS_KIN"/>
    <property type="match status" value="1"/>
</dbReference>
<evidence type="ECO:0000256" key="5">
    <source>
        <dbReference type="ARBA" id="ARBA00022777"/>
    </source>
</evidence>
<keyword evidence="5 10" id="KW-0418">Kinase</keyword>
<gene>
    <name evidence="10" type="ORF">BMF97_03685</name>
</gene>
<dbReference type="STRING" id="238.BBD35_10615"/>
<dbReference type="PANTHER" id="PTHR43065:SF46">
    <property type="entry name" value="C4-DICARBOXYLATE TRANSPORT SENSOR PROTEIN DCTB"/>
    <property type="match status" value="1"/>
</dbReference>
<evidence type="ECO:0000259" key="9">
    <source>
        <dbReference type="PROSITE" id="PS50109"/>
    </source>
</evidence>
<evidence type="ECO:0000256" key="8">
    <source>
        <dbReference type="SAM" id="Phobius"/>
    </source>
</evidence>
<evidence type="ECO:0000256" key="1">
    <source>
        <dbReference type="ARBA" id="ARBA00000085"/>
    </source>
</evidence>
<keyword evidence="8" id="KW-0472">Membrane</keyword>
<dbReference type="InterPro" id="IPR004358">
    <property type="entry name" value="Sig_transdc_His_kin-like_C"/>
</dbReference>
<keyword evidence="7" id="KW-0902">Two-component regulatory system</keyword>
<organism evidence="10 11">
    <name type="scientific">Elizabethkingia meningoseptica</name>
    <name type="common">Chryseobacterium meningosepticum</name>
    <dbReference type="NCBI Taxonomy" id="238"/>
    <lineage>
        <taxon>Bacteria</taxon>
        <taxon>Pseudomonadati</taxon>
        <taxon>Bacteroidota</taxon>
        <taxon>Flavobacteriia</taxon>
        <taxon>Flavobacteriales</taxon>
        <taxon>Weeksellaceae</taxon>
        <taxon>Elizabethkingia</taxon>
    </lineage>
</organism>
<keyword evidence="4" id="KW-0547">Nucleotide-binding</keyword>
<evidence type="ECO:0000313" key="11">
    <source>
        <dbReference type="Proteomes" id="UP000188947"/>
    </source>
</evidence>
<dbReference type="RefSeq" id="WP_069213925.1">
    <property type="nucleotide sequence ID" value="NZ_CP016378.1"/>
</dbReference>
<dbReference type="OrthoDB" id="1931120at2"/>
<evidence type="ECO:0000313" key="10">
    <source>
        <dbReference type="EMBL" id="OOH97428.1"/>
    </source>
</evidence>
<dbReference type="GO" id="GO:0000160">
    <property type="term" value="P:phosphorelay signal transduction system"/>
    <property type="evidence" value="ECO:0007669"/>
    <property type="project" value="UniProtKB-KW"/>
</dbReference>
<reference evidence="10 11" key="1">
    <citation type="submission" date="2016-11" db="EMBL/GenBank/DDBJ databases">
        <title>Genome sequence and comparative genomic analysis of clinical strain Elizabethkingia meningoseptica 61421 PRCM.</title>
        <authorList>
            <person name="Wang M."/>
            <person name="Hu S."/>
            <person name="Cao L."/>
            <person name="Jiang T."/>
            <person name="Zhou Y."/>
            <person name="Ming D."/>
        </authorList>
    </citation>
    <scope>NUCLEOTIDE SEQUENCE [LARGE SCALE GENOMIC DNA]</scope>
    <source>
        <strain evidence="10 11">61421 PRCM</strain>
    </source>
</reference>
<dbReference type="InterPro" id="IPR036890">
    <property type="entry name" value="HATPase_C_sf"/>
</dbReference>
<dbReference type="PANTHER" id="PTHR43065">
    <property type="entry name" value="SENSOR HISTIDINE KINASE"/>
    <property type="match status" value="1"/>
</dbReference>
<dbReference type="GO" id="GO:0005524">
    <property type="term" value="F:ATP binding"/>
    <property type="evidence" value="ECO:0007669"/>
    <property type="project" value="UniProtKB-KW"/>
</dbReference>
<keyword evidence="3" id="KW-0808">Transferase</keyword>
<dbReference type="GO" id="GO:0004673">
    <property type="term" value="F:protein histidine kinase activity"/>
    <property type="evidence" value="ECO:0007669"/>
    <property type="project" value="UniProtKB-EC"/>
</dbReference>
<protein>
    <recommendedName>
        <fullName evidence="2">histidine kinase</fullName>
        <ecNumber evidence="2">2.7.13.3</ecNumber>
    </recommendedName>
</protein>
<dbReference type="EMBL" id="MPOG01000004">
    <property type="protein sequence ID" value="OOH97428.1"/>
    <property type="molecule type" value="Genomic_DNA"/>
</dbReference>
<dbReference type="Proteomes" id="UP000188947">
    <property type="component" value="Unassembled WGS sequence"/>
</dbReference>
<evidence type="ECO:0000256" key="4">
    <source>
        <dbReference type="ARBA" id="ARBA00022741"/>
    </source>
</evidence>
<keyword evidence="8" id="KW-1133">Transmembrane helix</keyword>
<dbReference type="Gene3D" id="1.10.287.130">
    <property type="match status" value="1"/>
</dbReference>
<dbReference type="InterPro" id="IPR005467">
    <property type="entry name" value="His_kinase_dom"/>
</dbReference>
<evidence type="ECO:0000256" key="7">
    <source>
        <dbReference type="ARBA" id="ARBA00023012"/>
    </source>
</evidence>
<proteinExistence type="predicted"/>
<keyword evidence="8" id="KW-0812">Transmembrane</keyword>
<dbReference type="Gene3D" id="3.30.565.10">
    <property type="entry name" value="Histidine kinase-like ATPase, C-terminal domain"/>
    <property type="match status" value="1"/>
</dbReference>
<comment type="catalytic activity">
    <reaction evidence="1">
        <text>ATP + protein L-histidine = ADP + protein N-phospho-L-histidine.</text>
        <dbReference type="EC" id="2.7.13.3"/>
    </reaction>
</comment>
<dbReference type="Pfam" id="PF02518">
    <property type="entry name" value="HATPase_c"/>
    <property type="match status" value="1"/>
</dbReference>
<evidence type="ECO:0000256" key="3">
    <source>
        <dbReference type="ARBA" id="ARBA00022679"/>
    </source>
</evidence>
<feature type="domain" description="Histidine kinase" evidence="9">
    <location>
        <begin position="229"/>
        <end position="439"/>
    </location>
</feature>